<accession>A0ABU2CGL1</accession>
<keyword evidence="2" id="KW-1185">Reference proteome</keyword>
<dbReference type="EMBL" id="JAVDXT010000009">
    <property type="protein sequence ID" value="MDR7380436.1"/>
    <property type="molecule type" value="Genomic_DNA"/>
</dbReference>
<evidence type="ECO:0000313" key="1">
    <source>
        <dbReference type="EMBL" id="MDR7380436.1"/>
    </source>
</evidence>
<proteinExistence type="predicted"/>
<gene>
    <name evidence="1" type="ORF">J2X19_005143</name>
</gene>
<name>A0ABU2CGL1_9BURK</name>
<comment type="caution">
    <text evidence="1">The sequence shown here is derived from an EMBL/GenBank/DDBJ whole genome shotgun (WGS) entry which is preliminary data.</text>
</comment>
<sequence>MLTLVIKCFIDKNIIKMDDERFISRHVIMLK</sequence>
<organism evidence="1 2">
    <name type="scientific">Rhodoferax ferrireducens</name>
    <dbReference type="NCBI Taxonomy" id="192843"/>
    <lineage>
        <taxon>Bacteria</taxon>
        <taxon>Pseudomonadati</taxon>
        <taxon>Pseudomonadota</taxon>
        <taxon>Betaproteobacteria</taxon>
        <taxon>Burkholderiales</taxon>
        <taxon>Comamonadaceae</taxon>
        <taxon>Rhodoferax</taxon>
    </lineage>
</organism>
<protein>
    <submittedName>
        <fullName evidence="1">Uncharacterized protein</fullName>
    </submittedName>
</protein>
<reference evidence="1 2" key="1">
    <citation type="submission" date="2023-07" db="EMBL/GenBank/DDBJ databases">
        <title>Sorghum-associated microbial communities from plants grown in Nebraska, USA.</title>
        <authorList>
            <person name="Schachtman D."/>
        </authorList>
    </citation>
    <scope>NUCLEOTIDE SEQUENCE [LARGE SCALE GENOMIC DNA]</scope>
    <source>
        <strain evidence="1 2">BE313</strain>
    </source>
</reference>
<dbReference type="Proteomes" id="UP001180487">
    <property type="component" value="Unassembled WGS sequence"/>
</dbReference>
<evidence type="ECO:0000313" key="2">
    <source>
        <dbReference type="Proteomes" id="UP001180487"/>
    </source>
</evidence>